<evidence type="ECO:0000259" key="1">
    <source>
        <dbReference type="PROSITE" id="PS50851"/>
    </source>
</evidence>
<dbReference type="InterPro" id="IPR039315">
    <property type="entry name" value="CheW"/>
</dbReference>
<dbReference type="InterPro" id="IPR002545">
    <property type="entry name" value="CheW-lke_dom"/>
</dbReference>
<dbReference type="AlphaFoldDB" id="A0A2H9T7M3"/>
<dbReference type="Gene3D" id="2.30.30.40">
    <property type="entry name" value="SH3 Domains"/>
    <property type="match status" value="1"/>
</dbReference>
<reference evidence="2" key="1">
    <citation type="journal article" date="2017" name="Appl. Environ. Microbiol.">
        <title>Molecular characterization of an Endozoicomonas-like organism causing infection in king scallop Pecten maximus L.</title>
        <authorList>
            <person name="Cano I."/>
            <person name="van Aerle R."/>
            <person name="Ross S."/>
            <person name="Verner-Jeffreys D.W."/>
            <person name="Paley R.K."/>
            <person name="Rimmer G."/>
            <person name="Ryder D."/>
            <person name="Hooper P."/>
            <person name="Stone D."/>
            <person name="Feist S.W."/>
        </authorList>
    </citation>
    <scope>NUCLEOTIDE SEQUENCE</scope>
</reference>
<dbReference type="Gene3D" id="2.40.50.180">
    <property type="entry name" value="CheA-289, Domain 4"/>
    <property type="match status" value="1"/>
</dbReference>
<dbReference type="Pfam" id="PF01584">
    <property type="entry name" value="CheW"/>
    <property type="match status" value="1"/>
</dbReference>
<dbReference type="SUPFAM" id="SSF50341">
    <property type="entry name" value="CheW-like"/>
    <property type="match status" value="1"/>
</dbReference>
<dbReference type="EMBL" id="NSIT01000086">
    <property type="protein sequence ID" value="PJE79222.1"/>
    <property type="molecule type" value="Genomic_DNA"/>
</dbReference>
<dbReference type="GO" id="GO:0007165">
    <property type="term" value="P:signal transduction"/>
    <property type="evidence" value="ECO:0007669"/>
    <property type="project" value="InterPro"/>
</dbReference>
<name>A0A2H9T7M3_9ZZZZ</name>
<comment type="caution">
    <text evidence="2">The sequence shown here is derived from an EMBL/GenBank/DDBJ whole genome shotgun (WGS) entry which is preliminary data.</text>
</comment>
<evidence type="ECO:0000313" key="2">
    <source>
        <dbReference type="EMBL" id="PJE79222.1"/>
    </source>
</evidence>
<protein>
    <recommendedName>
        <fullName evidence="1">CheW-like domain-containing protein</fullName>
    </recommendedName>
</protein>
<accession>A0A2H9T7M3</accession>
<dbReference type="PANTHER" id="PTHR22617:SF43">
    <property type="entry name" value="PROTEIN PILI"/>
    <property type="match status" value="1"/>
</dbReference>
<dbReference type="InterPro" id="IPR036061">
    <property type="entry name" value="CheW-like_dom_sf"/>
</dbReference>
<dbReference type="GO" id="GO:0006935">
    <property type="term" value="P:chemotaxis"/>
    <property type="evidence" value="ECO:0007669"/>
    <property type="project" value="InterPro"/>
</dbReference>
<dbReference type="PROSITE" id="PS50851">
    <property type="entry name" value="CHEW"/>
    <property type="match status" value="1"/>
</dbReference>
<proteinExistence type="predicted"/>
<gene>
    <name evidence="2" type="ORF">CI610_01817</name>
</gene>
<organism evidence="2">
    <name type="scientific">invertebrate metagenome</name>
    <dbReference type="NCBI Taxonomy" id="1711999"/>
    <lineage>
        <taxon>unclassified sequences</taxon>
        <taxon>metagenomes</taxon>
        <taxon>organismal metagenomes</taxon>
    </lineage>
</organism>
<dbReference type="PANTHER" id="PTHR22617">
    <property type="entry name" value="CHEMOTAXIS SENSOR HISTIDINE KINASE-RELATED"/>
    <property type="match status" value="1"/>
</dbReference>
<dbReference type="GO" id="GO:0005829">
    <property type="term" value="C:cytosol"/>
    <property type="evidence" value="ECO:0007669"/>
    <property type="project" value="TreeGrafter"/>
</dbReference>
<feature type="domain" description="CheW-like" evidence="1">
    <location>
        <begin position="26"/>
        <end position="176"/>
    </location>
</feature>
<dbReference type="SMART" id="SM00260">
    <property type="entry name" value="CheW"/>
    <property type="match status" value="1"/>
</dbReference>
<sequence>MTSSTVLLKQPNKLLTDQPELPLEDRWNSIGFNIHGIHCVTPIEEVSNILSIPDVTPLPCVQPWIKGICGVKGHLLPVIDLGVFITGQTLAPSSHNRLLTIEEGKLRAGLLVKGVSSVKQFPAHALQTANMPNMPEQLAPFITGYFRQASNNKENAASPQHYLVFSINRLMTDTRFLNGVKD</sequence>